<feature type="domain" description="N-acetyltransferase" evidence="6">
    <location>
        <begin position="27"/>
        <end position="179"/>
    </location>
</feature>
<dbReference type="PROSITE" id="PS51186">
    <property type="entry name" value="GNAT"/>
    <property type="match status" value="1"/>
</dbReference>
<protein>
    <submittedName>
        <fullName evidence="7">GNAT family N-acetyltransferase</fullName>
    </submittedName>
</protein>
<dbReference type="Gene3D" id="3.30.1050.10">
    <property type="entry name" value="SCP2 sterol-binding domain"/>
    <property type="match status" value="1"/>
</dbReference>
<dbReference type="PANTHER" id="PTHR37817">
    <property type="entry name" value="N-ACETYLTRANSFERASE EIS"/>
    <property type="match status" value="1"/>
</dbReference>
<keyword evidence="8" id="KW-1185">Reference proteome</keyword>
<comment type="caution">
    <text evidence="7">The sequence shown here is derived from an EMBL/GenBank/DDBJ whole genome shotgun (WGS) entry which is preliminary data.</text>
</comment>
<evidence type="ECO:0000313" key="8">
    <source>
        <dbReference type="Proteomes" id="UP001596435"/>
    </source>
</evidence>
<dbReference type="InterPro" id="IPR016181">
    <property type="entry name" value="Acyl_CoA_acyltransferase"/>
</dbReference>
<evidence type="ECO:0000256" key="3">
    <source>
        <dbReference type="ARBA" id="ARBA00023315"/>
    </source>
</evidence>
<dbReference type="EMBL" id="JBHTAJ010000012">
    <property type="protein sequence ID" value="MFC7179583.1"/>
    <property type="molecule type" value="Genomic_DNA"/>
</dbReference>
<feature type="active site" description="Proton donor" evidence="4">
    <location>
        <position position="149"/>
    </location>
</feature>
<dbReference type="Pfam" id="PF13530">
    <property type="entry name" value="SCP2_2"/>
    <property type="match status" value="1"/>
</dbReference>
<dbReference type="SUPFAM" id="SSF55718">
    <property type="entry name" value="SCP-like"/>
    <property type="match status" value="1"/>
</dbReference>
<organism evidence="7 8">
    <name type="scientific">Kitasatospora paranensis</name>
    <dbReference type="NCBI Taxonomy" id="258053"/>
    <lineage>
        <taxon>Bacteria</taxon>
        <taxon>Bacillati</taxon>
        <taxon>Actinomycetota</taxon>
        <taxon>Actinomycetes</taxon>
        <taxon>Kitasatosporales</taxon>
        <taxon>Streptomycetaceae</taxon>
        <taxon>Kitasatospora</taxon>
    </lineage>
</organism>
<dbReference type="SUPFAM" id="SSF55729">
    <property type="entry name" value="Acyl-CoA N-acyltransferases (Nat)"/>
    <property type="match status" value="1"/>
</dbReference>
<feature type="region of interest" description="Disordered" evidence="5">
    <location>
        <begin position="1"/>
        <end position="29"/>
    </location>
</feature>
<dbReference type="InterPro" id="IPR041380">
    <property type="entry name" value="Acetyltransf_17"/>
</dbReference>
<accession>A0ABW2FQT4</accession>
<reference evidence="8" key="1">
    <citation type="journal article" date="2019" name="Int. J. Syst. Evol. Microbiol.">
        <title>The Global Catalogue of Microorganisms (GCM) 10K type strain sequencing project: providing services to taxonomists for standard genome sequencing and annotation.</title>
        <authorList>
            <consortium name="The Broad Institute Genomics Platform"/>
            <consortium name="The Broad Institute Genome Sequencing Center for Infectious Disease"/>
            <person name="Wu L."/>
            <person name="Ma J."/>
        </authorList>
    </citation>
    <scope>NUCLEOTIDE SEQUENCE [LARGE SCALE GENOMIC DNA]</scope>
    <source>
        <strain evidence="8">CGMCC 1.12859</strain>
    </source>
</reference>
<feature type="compositionally biased region" description="Basic and acidic residues" evidence="5">
    <location>
        <begin position="10"/>
        <end position="21"/>
    </location>
</feature>
<dbReference type="RefSeq" id="WP_380230789.1">
    <property type="nucleotide sequence ID" value="NZ_JBHSVH010000002.1"/>
</dbReference>
<evidence type="ECO:0000259" key="6">
    <source>
        <dbReference type="PROSITE" id="PS51186"/>
    </source>
</evidence>
<evidence type="ECO:0000256" key="2">
    <source>
        <dbReference type="ARBA" id="ARBA00022679"/>
    </source>
</evidence>
<name>A0ABW2FQT4_9ACTN</name>
<dbReference type="HAMAP" id="MF_01812">
    <property type="entry name" value="Eis"/>
    <property type="match status" value="1"/>
</dbReference>
<comment type="similarity">
    <text evidence="1 4">Belongs to the acetyltransferase Eis family.</text>
</comment>
<dbReference type="Proteomes" id="UP001596435">
    <property type="component" value="Unassembled WGS sequence"/>
</dbReference>
<sequence length="442" mass="48085">MGNKAPIGTDHSDDGREDARRSGSSGAEVRAITEDELPLWDRAVARGFLRPHLDPGLEFRRLVFEPGRMLGAFDPYDPTRCVATFRSFDTELTLPGGALLPVDAITAVTVNTTHRRRGLLSEMMGRDLTAARERGSVAAILIAAEYAIYGRYGFGPATRGQSWRIDLRRGTIRPDLRAAPGRTDFVTMAEARKLGAELHERWRRTQPGAIGRNSAWWRLHTGDVTLPGYDWKEPFVALHRDESGTVTGLISYRVDDVWDGPVPDCTLTVVDFLALDVPTAVALWRLAFSVDWVRTVVVENTGPDDPLPLLLTDPRAATTGRDSSDFVWLRLLDLPAAFAARRYRAAGRLVLDVADRAGHAAGRWLLETAADGSGRCTALDAAADEPADLALDVSALGSLYLGAESAVRLAAAGLVSELRPGAVQEADLVLRTAVQAWNPDGF</sequence>
<dbReference type="Pfam" id="PF13527">
    <property type="entry name" value="Acetyltransf_9"/>
    <property type="match status" value="1"/>
</dbReference>
<evidence type="ECO:0000313" key="7">
    <source>
        <dbReference type="EMBL" id="MFC7179583.1"/>
    </source>
</evidence>
<proteinExistence type="inferred from homology"/>
<gene>
    <name evidence="7" type="ORF">ACFQMG_08395</name>
</gene>
<dbReference type="InterPro" id="IPR036527">
    <property type="entry name" value="SCP2_sterol-bd_dom_sf"/>
</dbReference>
<comment type="subunit">
    <text evidence="4">Homohexamer; trimer of dimers.</text>
</comment>
<dbReference type="InterPro" id="IPR025559">
    <property type="entry name" value="Eis_dom"/>
</dbReference>
<dbReference type="NCBIfam" id="NF002367">
    <property type="entry name" value="PRK01346.1-4"/>
    <property type="match status" value="1"/>
</dbReference>
<feature type="binding site" evidence="4">
    <location>
        <begin position="116"/>
        <end position="121"/>
    </location>
    <ligand>
        <name>acetyl-CoA</name>
        <dbReference type="ChEBI" id="CHEBI:57288"/>
    </ligand>
</feature>
<evidence type="ECO:0000256" key="4">
    <source>
        <dbReference type="HAMAP-Rule" id="MF_01812"/>
    </source>
</evidence>
<comment type="caution">
    <text evidence="4">Lacks conserved residue(s) required for the propagation of feature annotation.</text>
</comment>
<evidence type="ECO:0000256" key="5">
    <source>
        <dbReference type="SAM" id="MobiDB-lite"/>
    </source>
</evidence>
<dbReference type="InterPro" id="IPR000182">
    <property type="entry name" value="GNAT_dom"/>
</dbReference>
<feature type="binding site" evidence="4">
    <location>
        <begin position="108"/>
        <end position="110"/>
    </location>
    <ligand>
        <name>acetyl-CoA</name>
        <dbReference type="ChEBI" id="CHEBI:57288"/>
    </ligand>
</feature>
<dbReference type="InterPro" id="IPR022902">
    <property type="entry name" value="NAcTrfase_Eis"/>
</dbReference>
<dbReference type="Pfam" id="PF17668">
    <property type="entry name" value="Acetyltransf_17"/>
    <property type="match status" value="1"/>
</dbReference>
<evidence type="ECO:0000256" key="1">
    <source>
        <dbReference type="ARBA" id="ARBA00009213"/>
    </source>
</evidence>
<dbReference type="Gene3D" id="3.40.630.30">
    <property type="match status" value="2"/>
</dbReference>
<feature type="active site" description="Proton acceptor; via carboxylate" evidence="4">
    <location>
        <position position="442"/>
    </location>
</feature>
<dbReference type="PANTHER" id="PTHR37817:SF1">
    <property type="entry name" value="N-ACETYLTRANSFERASE EIS"/>
    <property type="match status" value="1"/>
</dbReference>
<keyword evidence="2 4" id="KW-0808">Transferase</keyword>
<dbReference type="InterPro" id="IPR051554">
    <property type="entry name" value="Acetyltransferase_Eis"/>
</dbReference>
<keyword evidence="3 4" id="KW-0012">Acyltransferase</keyword>